<keyword evidence="2" id="KW-0539">Nucleus</keyword>
<evidence type="ECO:0000259" key="4">
    <source>
        <dbReference type="PROSITE" id="PS00036"/>
    </source>
</evidence>
<accession>A0A5C3NIH4</accession>
<organism evidence="5 6">
    <name type="scientific">Heliocybe sulcata</name>
    <dbReference type="NCBI Taxonomy" id="5364"/>
    <lineage>
        <taxon>Eukaryota</taxon>
        <taxon>Fungi</taxon>
        <taxon>Dikarya</taxon>
        <taxon>Basidiomycota</taxon>
        <taxon>Agaricomycotina</taxon>
        <taxon>Agaricomycetes</taxon>
        <taxon>Gloeophyllales</taxon>
        <taxon>Gloeophyllaceae</taxon>
        <taxon>Heliocybe</taxon>
    </lineage>
</organism>
<dbReference type="SUPFAM" id="SSF57959">
    <property type="entry name" value="Leucine zipper domain"/>
    <property type="match status" value="1"/>
</dbReference>
<feature type="compositionally biased region" description="Basic and acidic residues" evidence="3">
    <location>
        <begin position="401"/>
        <end position="412"/>
    </location>
</feature>
<proteinExistence type="predicted"/>
<dbReference type="InterPro" id="IPR050936">
    <property type="entry name" value="AP-1-like"/>
</dbReference>
<dbReference type="Pfam" id="PF10297">
    <property type="entry name" value="Hap4_Hap_bind"/>
    <property type="match status" value="1"/>
</dbReference>
<feature type="compositionally biased region" description="Low complexity" evidence="3">
    <location>
        <begin position="163"/>
        <end position="177"/>
    </location>
</feature>
<evidence type="ECO:0000256" key="3">
    <source>
        <dbReference type="SAM" id="MobiDB-lite"/>
    </source>
</evidence>
<dbReference type="InterPro" id="IPR004827">
    <property type="entry name" value="bZIP"/>
</dbReference>
<feature type="region of interest" description="Disordered" evidence="3">
    <location>
        <begin position="396"/>
        <end position="422"/>
    </location>
</feature>
<feature type="region of interest" description="Disordered" evidence="3">
    <location>
        <begin position="128"/>
        <end position="181"/>
    </location>
</feature>
<reference evidence="5 6" key="1">
    <citation type="journal article" date="2019" name="Nat. Ecol. Evol.">
        <title>Megaphylogeny resolves global patterns of mushroom evolution.</title>
        <authorList>
            <person name="Varga T."/>
            <person name="Krizsan K."/>
            <person name="Foldi C."/>
            <person name="Dima B."/>
            <person name="Sanchez-Garcia M."/>
            <person name="Sanchez-Ramirez S."/>
            <person name="Szollosi G.J."/>
            <person name="Szarkandi J.G."/>
            <person name="Papp V."/>
            <person name="Albert L."/>
            <person name="Andreopoulos W."/>
            <person name="Angelini C."/>
            <person name="Antonin V."/>
            <person name="Barry K.W."/>
            <person name="Bougher N.L."/>
            <person name="Buchanan P."/>
            <person name="Buyck B."/>
            <person name="Bense V."/>
            <person name="Catcheside P."/>
            <person name="Chovatia M."/>
            <person name="Cooper J."/>
            <person name="Damon W."/>
            <person name="Desjardin D."/>
            <person name="Finy P."/>
            <person name="Geml J."/>
            <person name="Haridas S."/>
            <person name="Hughes K."/>
            <person name="Justo A."/>
            <person name="Karasinski D."/>
            <person name="Kautmanova I."/>
            <person name="Kiss B."/>
            <person name="Kocsube S."/>
            <person name="Kotiranta H."/>
            <person name="LaButti K.M."/>
            <person name="Lechner B.E."/>
            <person name="Liimatainen K."/>
            <person name="Lipzen A."/>
            <person name="Lukacs Z."/>
            <person name="Mihaltcheva S."/>
            <person name="Morgado L.N."/>
            <person name="Niskanen T."/>
            <person name="Noordeloos M.E."/>
            <person name="Ohm R.A."/>
            <person name="Ortiz-Santana B."/>
            <person name="Ovrebo C."/>
            <person name="Racz N."/>
            <person name="Riley R."/>
            <person name="Savchenko A."/>
            <person name="Shiryaev A."/>
            <person name="Soop K."/>
            <person name="Spirin V."/>
            <person name="Szebenyi C."/>
            <person name="Tomsovsky M."/>
            <person name="Tulloss R.E."/>
            <person name="Uehling J."/>
            <person name="Grigoriev I.V."/>
            <person name="Vagvolgyi C."/>
            <person name="Papp T."/>
            <person name="Martin F.M."/>
            <person name="Miettinen O."/>
            <person name="Hibbett D.S."/>
            <person name="Nagy L.G."/>
        </authorList>
    </citation>
    <scope>NUCLEOTIDE SEQUENCE [LARGE SCALE GENOMIC DNA]</scope>
    <source>
        <strain evidence="5 6">OMC1185</strain>
    </source>
</reference>
<dbReference type="CDD" id="cd14688">
    <property type="entry name" value="bZIP_YAP"/>
    <property type="match status" value="1"/>
</dbReference>
<dbReference type="OrthoDB" id="5374328at2759"/>
<dbReference type="Proteomes" id="UP000305948">
    <property type="component" value="Unassembled WGS sequence"/>
</dbReference>
<name>A0A5C3NIH4_9AGAM</name>
<comment type="subcellular location">
    <subcellularLocation>
        <location evidence="1">Nucleus</location>
    </subcellularLocation>
</comment>
<dbReference type="InterPro" id="IPR018287">
    <property type="entry name" value="Hap4_TF_heteromerisation"/>
</dbReference>
<evidence type="ECO:0000313" key="6">
    <source>
        <dbReference type="Proteomes" id="UP000305948"/>
    </source>
</evidence>
<feature type="domain" description="BZIP" evidence="4">
    <location>
        <begin position="56"/>
        <end position="70"/>
    </location>
</feature>
<sequence length="482" mass="52010">MSCAPPSPVVASSGTLWATASKDWVIPAKPKPGRKPKKDAPPPPQEEPETLDSKGRRVQNRAAQRAFRERKQSQLAELQARVQQYEQGEIERNVALQNIAKRLKEENEKLKQENALLRDKFARLEQECDLQSYDGERKRASSFSGDYPAQKKPKYSTDPLAVSSPDSSGSGISMPSPRESSLFSTRLPTLTALFDLPPNPKPFDPPSSSSFAFECGFCSDESSCVCRELAIHPLPDKIAADPLKLEPADPADAPPPISILDDLPSYQPPVPLRRRPAAFTPVFPVTAPPTCSGDPANCMACADDAFGKAFCAAVSASASAPSCAACPSGPSDGPSASTDTGCCGDPARCGCRSAGTEPDVIPTDDAWRQLKSHPNIAFSDLSLLADVVARRSKCSGPRVEISPERDAARDGARTGQGDGSLVILTDPHAHYHQRQRERSEGSPPRLVPQEVLVSCGRQRVREVYADGVREALRLLDAKFHHS</sequence>
<protein>
    <recommendedName>
        <fullName evidence="4">BZIP domain-containing protein</fullName>
    </recommendedName>
</protein>
<evidence type="ECO:0000256" key="1">
    <source>
        <dbReference type="ARBA" id="ARBA00004123"/>
    </source>
</evidence>
<dbReference type="InterPro" id="IPR046347">
    <property type="entry name" value="bZIP_sf"/>
</dbReference>
<dbReference type="Gene3D" id="1.20.5.170">
    <property type="match status" value="1"/>
</dbReference>
<dbReference type="STRING" id="5364.A0A5C3NIH4"/>
<feature type="region of interest" description="Disordered" evidence="3">
    <location>
        <begin position="22"/>
        <end position="73"/>
    </location>
</feature>
<dbReference type="SMART" id="SM00338">
    <property type="entry name" value="BRLZ"/>
    <property type="match status" value="1"/>
</dbReference>
<evidence type="ECO:0000256" key="2">
    <source>
        <dbReference type="ARBA" id="ARBA00023242"/>
    </source>
</evidence>
<feature type="region of interest" description="Disordered" evidence="3">
    <location>
        <begin position="430"/>
        <end position="449"/>
    </location>
</feature>
<dbReference type="PROSITE" id="PS00036">
    <property type="entry name" value="BZIP_BASIC"/>
    <property type="match status" value="1"/>
</dbReference>
<dbReference type="GO" id="GO:0000976">
    <property type="term" value="F:transcription cis-regulatory region binding"/>
    <property type="evidence" value="ECO:0007669"/>
    <property type="project" value="InterPro"/>
</dbReference>
<dbReference type="GO" id="GO:0090575">
    <property type="term" value="C:RNA polymerase II transcription regulator complex"/>
    <property type="evidence" value="ECO:0007669"/>
    <property type="project" value="TreeGrafter"/>
</dbReference>
<dbReference type="GO" id="GO:0001228">
    <property type="term" value="F:DNA-binding transcription activator activity, RNA polymerase II-specific"/>
    <property type="evidence" value="ECO:0007669"/>
    <property type="project" value="TreeGrafter"/>
</dbReference>
<evidence type="ECO:0000313" key="5">
    <source>
        <dbReference type="EMBL" id="TFK57193.1"/>
    </source>
</evidence>
<dbReference type="PANTHER" id="PTHR40621">
    <property type="entry name" value="TRANSCRIPTION FACTOR KAPC-RELATED"/>
    <property type="match status" value="1"/>
</dbReference>
<gene>
    <name evidence="5" type="ORF">OE88DRAFT_1803786</name>
</gene>
<keyword evidence="6" id="KW-1185">Reference proteome</keyword>
<dbReference type="EMBL" id="ML213503">
    <property type="protein sequence ID" value="TFK57193.1"/>
    <property type="molecule type" value="Genomic_DNA"/>
</dbReference>
<dbReference type="AlphaFoldDB" id="A0A5C3NIH4"/>
<dbReference type="PANTHER" id="PTHR40621:SF7">
    <property type="entry name" value="BZIP DOMAIN-CONTAINING PROTEIN"/>
    <property type="match status" value="1"/>
</dbReference>